<dbReference type="Gramene" id="AET1Gv20279200.1">
    <property type="protein sequence ID" value="AET1Gv20279200.1"/>
    <property type="gene ID" value="AET1Gv20279200"/>
</dbReference>
<reference evidence="1" key="4">
    <citation type="submission" date="2019-03" db="UniProtKB">
        <authorList>
            <consortium name="EnsemblPlants"/>
        </authorList>
    </citation>
    <scope>IDENTIFICATION</scope>
</reference>
<reference evidence="1" key="5">
    <citation type="journal article" date="2021" name="G3 (Bethesda)">
        <title>Aegilops tauschii genome assembly Aet v5.0 features greater sequence contiguity and improved annotation.</title>
        <authorList>
            <person name="Wang L."/>
            <person name="Zhu T."/>
            <person name="Rodriguez J.C."/>
            <person name="Deal K.R."/>
            <person name="Dubcovsky J."/>
            <person name="McGuire P.E."/>
            <person name="Lux T."/>
            <person name="Spannagl M."/>
            <person name="Mayer K.F.X."/>
            <person name="Baldrich P."/>
            <person name="Meyers B.C."/>
            <person name="Huo N."/>
            <person name="Gu Y.Q."/>
            <person name="Zhou H."/>
            <person name="Devos K.M."/>
            <person name="Bennetzen J.L."/>
            <person name="Unver T."/>
            <person name="Budak H."/>
            <person name="Gulick P.J."/>
            <person name="Galiba G."/>
            <person name="Kalapos B."/>
            <person name="Nelson D.R."/>
            <person name="Li P."/>
            <person name="You F.M."/>
            <person name="Luo M.C."/>
            <person name="Dvorak J."/>
        </authorList>
    </citation>
    <scope>NUCLEOTIDE SEQUENCE [LARGE SCALE GENOMIC DNA]</scope>
    <source>
        <strain evidence="1">cv. AL8/78</strain>
    </source>
</reference>
<reference evidence="1" key="3">
    <citation type="journal article" date="2017" name="Nature">
        <title>Genome sequence of the progenitor of the wheat D genome Aegilops tauschii.</title>
        <authorList>
            <person name="Luo M.C."/>
            <person name="Gu Y.Q."/>
            <person name="Puiu D."/>
            <person name="Wang H."/>
            <person name="Twardziok S.O."/>
            <person name="Deal K.R."/>
            <person name="Huo N."/>
            <person name="Zhu T."/>
            <person name="Wang L."/>
            <person name="Wang Y."/>
            <person name="McGuire P.E."/>
            <person name="Liu S."/>
            <person name="Long H."/>
            <person name="Ramasamy R.K."/>
            <person name="Rodriguez J.C."/>
            <person name="Van S.L."/>
            <person name="Yuan L."/>
            <person name="Wang Z."/>
            <person name="Xia Z."/>
            <person name="Xiao L."/>
            <person name="Anderson O.D."/>
            <person name="Ouyang S."/>
            <person name="Liang Y."/>
            <person name="Zimin A.V."/>
            <person name="Pertea G."/>
            <person name="Qi P."/>
            <person name="Bennetzen J.L."/>
            <person name="Dai X."/>
            <person name="Dawson M.W."/>
            <person name="Muller H.G."/>
            <person name="Kugler K."/>
            <person name="Rivarola-Duarte L."/>
            <person name="Spannagl M."/>
            <person name="Mayer K.F.X."/>
            <person name="Lu F.H."/>
            <person name="Bevan M.W."/>
            <person name="Leroy P."/>
            <person name="Li P."/>
            <person name="You F.M."/>
            <person name="Sun Q."/>
            <person name="Liu Z."/>
            <person name="Lyons E."/>
            <person name="Wicker T."/>
            <person name="Salzberg S.L."/>
            <person name="Devos K.M."/>
            <person name="Dvorak J."/>
        </authorList>
    </citation>
    <scope>NUCLEOTIDE SEQUENCE [LARGE SCALE GENOMIC DNA]</scope>
    <source>
        <strain evidence="1">cv. AL8/78</strain>
    </source>
</reference>
<organism evidence="1 2">
    <name type="scientific">Aegilops tauschii subsp. strangulata</name>
    <name type="common">Goatgrass</name>
    <dbReference type="NCBI Taxonomy" id="200361"/>
    <lineage>
        <taxon>Eukaryota</taxon>
        <taxon>Viridiplantae</taxon>
        <taxon>Streptophyta</taxon>
        <taxon>Embryophyta</taxon>
        <taxon>Tracheophyta</taxon>
        <taxon>Spermatophyta</taxon>
        <taxon>Magnoliopsida</taxon>
        <taxon>Liliopsida</taxon>
        <taxon>Poales</taxon>
        <taxon>Poaceae</taxon>
        <taxon>BOP clade</taxon>
        <taxon>Pooideae</taxon>
        <taxon>Triticodae</taxon>
        <taxon>Triticeae</taxon>
        <taxon>Triticinae</taxon>
        <taxon>Aegilops</taxon>
    </lineage>
</organism>
<accession>A0A452Y3S9</accession>
<evidence type="ECO:0000313" key="1">
    <source>
        <dbReference type="EnsemblPlants" id="AET1Gv20279200.1"/>
    </source>
</evidence>
<name>A0A452Y3S9_AEGTS</name>
<dbReference type="AlphaFoldDB" id="A0A452Y3S9"/>
<proteinExistence type="predicted"/>
<reference evidence="2" key="1">
    <citation type="journal article" date="2014" name="Science">
        <title>Ancient hybridizations among the ancestral genomes of bread wheat.</title>
        <authorList>
            <consortium name="International Wheat Genome Sequencing Consortium,"/>
            <person name="Marcussen T."/>
            <person name="Sandve S.R."/>
            <person name="Heier L."/>
            <person name="Spannagl M."/>
            <person name="Pfeifer M."/>
            <person name="Jakobsen K.S."/>
            <person name="Wulff B.B."/>
            <person name="Steuernagel B."/>
            <person name="Mayer K.F."/>
            <person name="Olsen O.A."/>
        </authorList>
    </citation>
    <scope>NUCLEOTIDE SEQUENCE [LARGE SCALE GENOMIC DNA]</scope>
    <source>
        <strain evidence="2">cv. AL8/78</strain>
    </source>
</reference>
<dbReference type="EnsemblPlants" id="AET1Gv20279200.1">
    <property type="protein sequence ID" value="AET1Gv20279200.1"/>
    <property type="gene ID" value="AET1Gv20279200"/>
</dbReference>
<reference evidence="2" key="2">
    <citation type="journal article" date="2017" name="Nat. Plants">
        <title>The Aegilops tauschii genome reveals multiple impacts of transposons.</title>
        <authorList>
            <person name="Zhao G."/>
            <person name="Zou C."/>
            <person name="Li K."/>
            <person name="Wang K."/>
            <person name="Li T."/>
            <person name="Gao L."/>
            <person name="Zhang X."/>
            <person name="Wang H."/>
            <person name="Yang Z."/>
            <person name="Liu X."/>
            <person name="Jiang W."/>
            <person name="Mao L."/>
            <person name="Kong X."/>
            <person name="Jiao Y."/>
            <person name="Jia J."/>
        </authorList>
    </citation>
    <scope>NUCLEOTIDE SEQUENCE [LARGE SCALE GENOMIC DNA]</scope>
    <source>
        <strain evidence="2">cv. AL8/78</strain>
    </source>
</reference>
<dbReference type="PANTHER" id="PTHR47858:SF2">
    <property type="entry name" value="HALOACID DEHALOGENASE-LIKE HYDROLASE (HAD) SUPERFAMILY PROTEIN"/>
    <property type="match status" value="1"/>
</dbReference>
<sequence length="62" mass="6536">KCIVFEDDPRGVTAAHNCTMMAVSLIGAHPAYVAPFSLEQSCCSTQTHMFGSIGKSIDASCV</sequence>
<dbReference type="Proteomes" id="UP000015105">
    <property type="component" value="Chromosome 1D"/>
</dbReference>
<protein>
    <submittedName>
        <fullName evidence="1">Uncharacterized protein</fullName>
    </submittedName>
</protein>
<keyword evidence="2" id="KW-1185">Reference proteome</keyword>
<dbReference type="PANTHER" id="PTHR47858">
    <property type="entry name" value="HALOACID DEHALOGENASE-LIKE HYDROLASE (HAD) SUPERFAMILY PROTEIN"/>
    <property type="match status" value="1"/>
</dbReference>
<evidence type="ECO:0000313" key="2">
    <source>
        <dbReference type="Proteomes" id="UP000015105"/>
    </source>
</evidence>